<dbReference type="EMBL" id="PFMI01000002">
    <property type="protein sequence ID" value="PIZ01268.1"/>
    <property type="molecule type" value="Genomic_DNA"/>
</dbReference>
<proteinExistence type="predicted"/>
<evidence type="ECO:0000313" key="4">
    <source>
        <dbReference type="Proteomes" id="UP000229371"/>
    </source>
</evidence>
<reference evidence="4" key="1">
    <citation type="submission" date="2017-09" db="EMBL/GenBank/DDBJ databases">
        <title>Depth-based differentiation of microbial function through sediment-hosted aquifers and enrichment of novel symbionts in the deep terrestrial subsurface.</title>
        <authorList>
            <person name="Probst A.J."/>
            <person name="Ladd B."/>
            <person name="Jarett J.K."/>
            <person name="Geller-Mcgrath D.E."/>
            <person name="Sieber C.M.K."/>
            <person name="Emerson J.B."/>
            <person name="Anantharaman K."/>
            <person name="Thomas B.C."/>
            <person name="Malmstrom R."/>
            <person name="Stieglmeier M."/>
            <person name="Klingl A."/>
            <person name="Woyke T."/>
            <person name="Ryan C.M."/>
            <person name="Banfield J.F."/>
        </authorList>
    </citation>
    <scope>NUCLEOTIDE SEQUENCE [LARGE SCALE GENOMIC DNA]</scope>
</reference>
<feature type="signal peptide" evidence="2">
    <location>
        <begin position="1"/>
        <end position="24"/>
    </location>
</feature>
<dbReference type="AlphaFoldDB" id="A0A2M7RP56"/>
<evidence type="ECO:0000256" key="1">
    <source>
        <dbReference type="SAM" id="Coils"/>
    </source>
</evidence>
<sequence>MKTVKMARGLLIIGCLLVATNGFAQGGTATLGLGDMSLEQLQDQEDKFRRDAEQARWEIDSLLQIFNLKEEKERRKEEKQGILSGSPQQQVEILKPEVSLLQRQLDALLDKERLISQKLRLIQQAQEARLRIIELQRKPEFRLAGVVVGLMDDGKTGTDSTPSQFFVELGIRLPVVKEFTAVGPFIGISTNVYAGIEAHIPVVSPEQGRPYGSWASVGIGYNKKVSGLFGLRLGGERWQFSFRYWAGVDTKLPLQFGVVCLF</sequence>
<keyword evidence="2" id="KW-0732">Signal</keyword>
<gene>
    <name evidence="3" type="ORF">COY61_00040</name>
</gene>
<keyword evidence="1" id="KW-0175">Coiled coil</keyword>
<evidence type="ECO:0000313" key="3">
    <source>
        <dbReference type="EMBL" id="PIZ01268.1"/>
    </source>
</evidence>
<feature type="coiled-coil region" evidence="1">
    <location>
        <begin position="111"/>
        <end position="138"/>
    </location>
</feature>
<comment type="caution">
    <text evidence="3">The sequence shown here is derived from an EMBL/GenBank/DDBJ whole genome shotgun (WGS) entry which is preliminary data.</text>
</comment>
<evidence type="ECO:0008006" key="5">
    <source>
        <dbReference type="Google" id="ProtNLM"/>
    </source>
</evidence>
<name>A0A2M7RP56_9BACT</name>
<dbReference type="Proteomes" id="UP000229371">
    <property type="component" value="Unassembled WGS sequence"/>
</dbReference>
<evidence type="ECO:0000256" key="2">
    <source>
        <dbReference type="SAM" id="SignalP"/>
    </source>
</evidence>
<protein>
    <recommendedName>
        <fullName evidence="5">Outer membrane protein beta-barrel domain-containing protein</fullName>
    </recommendedName>
</protein>
<feature type="chain" id="PRO_5014895822" description="Outer membrane protein beta-barrel domain-containing protein" evidence="2">
    <location>
        <begin position="25"/>
        <end position="262"/>
    </location>
</feature>
<organism evidence="3 4">
    <name type="scientific">bacterium (Candidatus Gribaldobacteria) CG_4_10_14_0_8_um_filter_33_9</name>
    <dbReference type="NCBI Taxonomy" id="2014266"/>
    <lineage>
        <taxon>Bacteria</taxon>
        <taxon>Candidatus Gribaldobacteria</taxon>
    </lineage>
</organism>
<accession>A0A2M7RP56</accession>